<reference evidence="1" key="2">
    <citation type="submission" date="2014-02" db="EMBL/GenBank/DDBJ databases">
        <title>Annotation of the Genome Sequence of Fusarium oxysporum f. sp. melonis 26406.</title>
        <authorList>
            <consortium name="The Broad Institute Genomics Platform"/>
            <person name="Ma L.-J."/>
            <person name="Corby-Kistler H."/>
            <person name="Broz K."/>
            <person name="Gale L.R."/>
            <person name="Jonkers W."/>
            <person name="O'Donnell K."/>
            <person name="Ploetz R."/>
            <person name="Steinberg C."/>
            <person name="Schwartz D.C."/>
            <person name="VanEtten H."/>
            <person name="Zhou S."/>
            <person name="Young S.K."/>
            <person name="Zeng Q."/>
            <person name="Gargeya S."/>
            <person name="Fitzgerald M."/>
            <person name="Abouelleil A."/>
            <person name="Alvarado L."/>
            <person name="Chapman S.B."/>
            <person name="Gainer-Dewar J."/>
            <person name="Goldberg J."/>
            <person name="Griggs A."/>
            <person name="Gujja S."/>
            <person name="Hansen M."/>
            <person name="Howarth C."/>
            <person name="Imamovic A."/>
            <person name="Ireland A."/>
            <person name="Larimer J."/>
            <person name="McCowan C."/>
            <person name="Murphy C."/>
            <person name="Pearson M."/>
            <person name="Poon T.W."/>
            <person name="Priest M."/>
            <person name="Roberts A."/>
            <person name="Saif S."/>
            <person name="Shea T."/>
            <person name="Sykes S."/>
            <person name="Wortman J."/>
            <person name="Nusbaum C."/>
            <person name="Birren B."/>
        </authorList>
    </citation>
    <scope>NUCLEOTIDE SEQUENCE</scope>
    <source>
        <strain evidence="1">26406</strain>
    </source>
</reference>
<dbReference type="VEuPathDB" id="FungiDB:FOMG_19777"/>
<dbReference type="AlphaFoldDB" id="W9Z5A1"/>
<gene>
    <name evidence="1" type="ORF">FOMG_19777</name>
</gene>
<accession>W9Z5A1</accession>
<protein>
    <submittedName>
        <fullName evidence="1">Uncharacterized protein</fullName>
    </submittedName>
</protein>
<reference evidence="1" key="1">
    <citation type="submission" date="2012-04" db="EMBL/GenBank/DDBJ databases">
        <title>The Genome Sequence of Fusarium oxysporum melonis.</title>
        <authorList>
            <consortium name="The Broad Institute Genome Sequencing Platform"/>
            <person name="Ma L.-J."/>
            <person name="Gale L.R."/>
            <person name="Schwartz D.C."/>
            <person name="Zhou S."/>
            <person name="Corby-Kistler H."/>
            <person name="Young S.K."/>
            <person name="Zeng Q."/>
            <person name="Gargeya S."/>
            <person name="Fitzgerald M."/>
            <person name="Haas B."/>
            <person name="Abouelleil A."/>
            <person name="Alvarado L."/>
            <person name="Arachchi H.M."/>
            <person name="Berlin A."/>
            <person name="Brown A."/>
            <person name="Chapman S.B."/>
            <person name="Chen Z."/>
            <person name="Dunbar C."/>
            <person name="Freedman E."/>
            <person name="Gearin G."/>
            <person name="Goldberg J."/>
            <person name="Griggs A."/>
            <person name="Gujja S."/>
            <person name="Heiman D."/>
            <person name="Howarth C."/>
            <person name="Larson L."/>
            <person name="Lui A."/>
            <person name="MacDonald P.J.P."/>
            <person name="Montmayeur A."/>
            <person name="Murphy C."/>
            <person name="Neiman D."/>
            <person name="Pearson M."/>
            <person name="Priest M."/>
            <person name="Roberts A."/>
            <person name="Saif S."/>
            <person name="Shea T."/>
            <person name="Shenoy N."/>
            <person name="Sisk P."/>
            <person name="Stolte C."/>
            <person name="Sykes S."/>
            <person name="Wortman J."/>
            <person name="Nusbaum C."/>
            <person name="Birren B."/>
        </authorList>
    </citation>
    <scope>NUCLEOTIDE SEQUENCE</scope>
    <source>
        <strain evidence="1">26406</strain>
    </source>
</reference>
<evidence type="ECO:0000313" key="1">
    <source>
        <dbReference type="EMBL" id="EXK23443.1"/>
    </source>
</evidence>
<dbReference type="EMBL" id="KI980877">
    <property type="protein sequence ID" value="EXK23443.1"/>
    <property type="molecule type" value="Genomic_DNA"/>
</dbReference>
<proteinExistence type="predicted"/>
<name>W9Z5A1_FUSOX</name>
<sequence length="65" mass="7222">MHTHVHHRAEELDNWTLKETSHTCSTAMQSALGEPSFTCPPGGPWRMPRPAGALGTALWILLHFC</sequence>
<dbReference type="HOGENOM" id="CLU_2849801_0_0_1"/>
<dbReference type="Proteomes" id="UP000030703">
    <property type="component" value="Unassembled WGS sequence"/>
</dbReference>
<organism evidence="1">
    <name type="scientific">Fusarium oxysporum f. sp. melonis 26406</name>
    <dbReference type="NCBI Taxonomy" id="1089452"/>
    <lineage>
        <taxon>Eukaryota</taxon>
        <taxon>Fungi</taxon>
        <taxon>Dikarya</taxon>
        <taxon>Ascomycota</taxon>
        <taxon>Pezizomycotina</taxon>
        <taxon>Sordariomycetes</taxon>
        <taxon>Hypocreomycetidae</taxon>
        <taxon>Hypocreales</taxon>
        <taxon>Nectriaceae</taxon>
        <taxon>Fusarium</taxon>
        <taxon>Fusarium oxysporum species complex</taxon>
    </lineage>
</organism>